<keyword evidence="6" id="KW-1185">Reference proteome</keyword>
<organism evidence="5 6">
    <name type="scientific">Croceicoccus mobilis</name>
    <dbReference type="NCBI Taxonomy" id="1703339"/>
    <lineage>
        <taxon>Bacteria</taxon>
        <taxon>Pseudomonadati</taxon>
        <taxon>Pseudomonadota</taxon>
        <taxon>Alphaproteobacteria</taxon>
        <taxon>Sphingomonadales</taxon>
        <taxon>Erythrobacteraceae</taxon>
        <taxon>Croceicoccus</taxon>
    </lineage>
</organism>
<dbReference type="PANTHER" id="PTHR42756:SF1">
    <property type="entry name" value="TRANSCRIPTIONAL REPRESSOR OF EMRAB OPERON"/>
    <property type="match status" value="1"/>
</dbReference>
<dbReference type="OrthoDB" id="511972at2"/>
<evidence type="ECO:0000313" key="5">
    <source>
        <dbReference type="EMBL" id="GGD74960.1"/>
    </source>
</evidence>
<comment type="caution">
    <text evidence="5">The sequence shown here is derived from an EMBL/GenBank/DDBJ whole genome shotgun (WGS) entry which is preliminary data.</text>
</comment>
<protein>
    <recommendedName>
        <fullName evidence="4">HTH marR-type domain-containing protein</fullName>
    </recommendedName>
</protein>
<reference evidence="5" key="2">
    <citation type="submission" date="2020-09" db="EMBL/GenBank/DDBJ databases">
        <authorList>
            <person name="Sun Q."/>
            <person name="Zhou Y."/>
        </authorList>
    </citation>
    <scope>NUCLEOTIDE SEQUENCE</scope>
    <source>
        <strain evidence="5">CGMCC 1.15360</strain>
    </source>
</reference>
<evidence type="ECO:0000256" key="1">
    <source>
        <dbReference type="ARBA" id="ARBA00023015"/>
    </source>
</evidence>
<keyword evidence="2" id="KW-0238">DNA-binding</keyword>
<dbReference type="PROSITE" id="PS50995">
    <property type="entry name" value="HTH_MARR_2"/>
    <property type="match status" value="1"/>
</dbReference>
<evidence type="ECO:0000256" key="3">
    <source>
        <dbReference type="ARBA" id="ARBA00023163"/>
    </source>
</evidence>
<dbReference type="AlphaFoldDB" id="A0A916Z557"/>
<keyword evidence="1" id="KW-0805">Transcription regulation</keyword>
<feature type="domain" description="HTH marR-type" evidence="4">
    <location>
        <begin position="8"/>
        <end position="140"/>
    </location>
</feature>
<evidence type="ECO:0000313" key="6">
    <source>
        <dbReference type="Proteomes" id="UP000612349"/>
    </source>
</evidence>
<dbReference type="PRINTS" id="PR00598">
    <property type="entry name" value="HTHMARR"/>
</dbReference>
<name>A0A916Z557_9SPHN</name>
<dbReference type="GO" id="GO:0003700">
    <property type="term" value="F:DNA-binding transcription factor activity"/>
    <property type="evidence" value="ECO:0007669"/>
    <property type="project" value="InterPro"/>
</dbReference>
<dbReference type="SMART" id="SM00347">
    <property type="entry name" value="HTH_MARR"/>
    <property type="match status" value="1"/>
</dbReference>
<keyword evidence="3" id="KW-0804">Transcription</keyword>
<gene>
    <name evidence="5" type="ORF">GCM10010990_25730</name>
</gene>
<dbReference type="PANTHER" id="PTHR42756">
    <property type="entry name" value="TRANSCRIPTIONAL REGULATOR, MARR"/>
    <property type="match status" value="1"/>
</dbReference>
<accession>A0A916Z557</accession>
<dbReference type="InterPro" id="IPR036390">
    <property type="entry name" value="WH_DNA-bd_sf"/>
</dbReference>
<dbReference type="Pfam" id="PF01047">
    <property type="entry name" value="MarR"/>
    <property type="match status" value="1"/>
</dbReference>
<dbReference type="InterPro" id="IPR023187">
    <property type="entry name" value="Tscrpt_reg_MarR-type_CS"/>
</dbReference>
<dbReference type="Gene3D" id="1.10.10.10">
    <property type="entry name" value="Winged helix-like DNA-binding domain superfamily/Winged helix DNA-binding domain"/>
    <property type="match status" value="1"/>
</dbReference>
<sequence length="152" mass="17407">MSLQLFPTRSLGYQVRRCHRRFDRLLSSRLARHGLDTGFWYYLRVLWHGDGVNQKYLSDATGVAENTTAKLITAMEKRGLVTRTRDRIDRRQLLIALTDSGRALEQELLPYAVEINSAATKGIEPEDVETCLSVLNRMSENLERELLSQPEG</sequence>
<reference evidence="5" key="1">
    <citation type="journal article" date="2014" name="Int. J. Syst. Evol. Microbiol.">
        <title>Complete genome sequence of Corynebacterium casei LMG S-19264T (=DSM 44701T), isolated from a smear-ripened cheese.</title>
        <authorList>
            <consortium name="US DOE Joint Genome Institute (JGI-PGF)"/>
            <person name="Walter F."/>
            <person name="Albersmeier A."/>
            <person name="Kalinowski J."/>
            <person name="Ruckert C."/>
        </authorList>
    </citation>
    <scope>NUCLEOTIDE SEQUENCE</scope>
    <source>
        <strain evidence="5">CGMCC 1.15360</strain>
    </source>
</reference>
<proteinExistence type="predicted"/>
<dbReference type="EMBL" id="BMIP01000006">
    <property type="protein sequence ID" value="GGD74960.1"/>
    <property type="molecule type" value="Genomic_DNA"/>
</dbReference>
<dbReference type="PROSITE" id="PS01117">
    <property type="entry name" value="HTH_MARR_1"/>
    <property type="match status" value="1"/>
</dbReference>
<dbReference type="GO" id="GO:0003677">
    <property type="term" value="F:DNA binding"/>
    <property type="evidence" value="ECO:0007669"/>
    <property type="project" value="UniProtKB-KW"/>
</dbReference>
<dbReference type="Proteomes" id="UP000612349">
    <property type="component" value="Unassembled WGS sequence"/>
</dbReference>
<dbReference type="InterPro" id="IPR000835">
    <property type="entry name" value="HTH_MarR-typ"/>
</dbReference>
<dbReference type="RefSeq" id="WP_066769800.1">
    <property type="nucleotide sequence ID" value="NZ_BMIP01000006.1"/>
</dbReference>
<dbReference type="SUPFAM" id="SSF46785">
    <property type="entry name" value="Winged helix' DNA-binding domain"/>
    <property type="match status" value="1"/>
</dbReference>
<evidence type="ECO:0000256" key="2">
    <source>
        <dbReference type="ARBA" id="ARBA00023125"/>
    </source>
</evidence>
<dbReference type="InterPro" id="IPR036388">
    <property type="entry name" value="WH-like_DNA-bd_sf"/>
</dbReference>
<evidence type="ECO:0000259" key="4">
    <source>
        <dbReference type="PROSITE" id="PS50995"/>
    </source>
</evidence>